<dbReference type="GO" id="GO:0009378">
    <property type="term" value="F:four-way junction helicase activity"/>
    <property type="evidence" value="ECO:0007669"/>
    <property type="project" value="TreeGrafter"/>
</dbReference>
<keyword evidence="2" id="KW-0479">Metal-binding</keyword>
<evidence type="ECO:0000259" key="15">
    <source>
        <dbReference type="PROSITE" id="PS51194"/>
    </source>
</evidence>
<keyword evidence="8" id="KW-0413">Isomerase</keyword>
<dbReference type="GO" id="GO:0005694">
    <property type="term" value="C:chromosome"/>
    <property type="evidence" value="ECO:0007669"/>
    <property type="project" value="TreeGrafter"/>
</dbReference>
<dbReference type="Gene3D" id="1.10.10.10">
    <property type="entry name" value="Winged helix-like DNA-binding domain superfamily/Winged helix DNA-binding domain"/>
    <property type="match status" value="1"/>
</dbReference>
<dbReference type="GO" id="GO:0016787">
    <property type="term" value="F:hydrolase activity"/>
    <property type="evidence" value="ECO:0007669"/>
    <property type="project" value="UniProtKB-KW"/>
</dbReference>
<evidence type="ECO:0000256" key="13">
    <source>
        <dbReference type="SAM" id="MobiDB-lite"/>
    </source>
</evidence>
<dbReference type="Pfam" id="PF00270">
    <property type="entry name" value="DEAD"/>
    <property type="match status" value="1"/>
</dbReference>
<evidence type="ECO:0000256" key="4">
    <source>
        <dbReference type="ARBA" id="ARBA00022801"/>
    </source>
</evidence>
<keyword evidence="5 16" id="KW-0347">Helicase</keyword>
<comment type="catalytic activity">
    <reaction evidence="9">
        <text>Couples ATP hydrolysis with the unwinding of duplex DNA by translocating in the 3'-5' direction.</text>
        <dbReference type="EC" id="5.6.2.4"/>
    </reaction>
</comment>
<accession>A0A7W8LF53</accession>
<dbReference type="GO" id="GO:0005524">
    <property type="term" value="F:ATP binding"/>
    <property type="evidence" value="ECO:0007669"/>
    <property type="project" value="UniProtKB-KW"/>
</dbReference>
<dbReference type="GO" id="GO:0003677">
    <property type="term" value="F:DNA binding"/>
    <property type="evidence" value="ECO:0007669"/>
    <property type="project" value="UniProtKB-KW"/>
</dbReference>
<evidence type="ECO:0000256" key="7">
    <source>
        <dbReference type="ARBA" id="ARBA00023125"/>
    </source>
</evidence>
<keyword evidence="4 16" id="KW-0378">Hydrolase</keyword>
<keyword evidence="6" id="KW-0067">ATP-binding</keyword>
<dbReference type="NCBIfam" id="TIGR00614">
    <property type="entry name" value="recQ_fam"/>
    <property type="match status" value="1"/>
</dbReference>
<proteinExistence type="inferred from homology"/>
<dbReference type="GO" id="GO:0043138">
    <property type="term" value="F:3'-5' DNA helicase activity"/>
    <property type="evidence" value="ECO:0007669"/>
    <property type="project" value="UniProtKB-EC"/>
</dbReference>
<sequence>MTDTDTTRDTSARLNAMRRTLREVFGISRLRPGQRDIVRSVLEQRDTLAVMPTGAGKSLCYQLPALHLDGWTLVVSPLIALMKDQFDKLCEAGIDAWRINSAVPAAELREAYEALRGMRRGIVFVTPEQLTRPELIDALQAGSRQRIKLVVVDEAHCVSQWGHDFRPAFLRIVDAVKALGKPPILALTATATPDIREDIVRSLGLHEPRIVNTGVYRDNLHYRVTQVSVGGGRQRASTRAREAKTAALRTLLASESGRGIVYTATVREAEQLAATVRSWEVAAACYHGRMSARERHDAQERFVSGDVRVMIATNAFGMGVDIPDIRFVVHYQIPGSIDAYYQESGRAGRDGKVARCELLFDLNDRRVQQFLALGRYPDAALLRRICDALAQRAKAPGPGVTARELLDAVPDVGRNKLAVALKMLTDSGHVSRGRLQRYRLRERGPEHGRDGAEDSAIEAAVERYAQLAMRDRDALQQIIDYAQTGGCRWRVMLEYFGDAQGFERCGTCDNCLNPLAATLEAQRTAPDDKRPPRHASRKARFGRGDPVRVRKYGSGHVVFSTDEQVAVLFPDGTTRTFMATFVKAEIA</sequence>
<dbReference type="InterPro" id="IPR014001">
    <property type="entry name" value="Helicase_ATP-bd"/>
</dbReference>
<feature type="compositionally biased region" description="Basic residues" evidence="13">
    <location>
        <begin position="531"/>
        <end position="541"/>
    </location>
</feature>
<keyword evidence="3" id="KW-0547">Nucleotide-binding</keyword>
<evidence type="ECO:0000256" key="5">
    <source>
        <dbReference type="ARBA" id="ARBA00022806"/>
    </source>
</evidence>
<evidence type="ECO:0000256" key="3">
    <source>
        <dbReference type="ARBA" id="ARBA00022741"/>
    </source>
</evidence>
<dbReference type="FunFam" id="3.40.50.300:FF:001389">
    <property type="entry name" value="ATP-dependent DNA helicase RecQ"/>
    <property type="match status" value="1"/>
</dbReference>
<dbReference type="PROSITE" id="PS51192">
    <property type="entry name" value="HELICASE_ATP_BIND_1"/>
    <property type="match status" value="1"/>
</dbReference>
<feature type="region of interest" description="Disordered" evidence="13">
    <location>
        <begin position="522"/>
        <end position="542"/>
    </location>
</feature>
<protein>
    <recommendedName>
        <fullName evidence="11">ATP-dependent DNA helicase RecQ</fullName>
        <ecNumber evidence="10">5.6.2.4</ecNumber>
    </recommendedName>
    <alternativeName>
        <fullName evidence="12">DNA 3'-5' helicase RecQ</fullName>
    </alternativeName>
</protein>
<dbReference type="AlphaFoldDB" id="A0A7W8LF53"/>
<evidence type="ECO:0000313" key="17">
    <source>
        <dbReference type="Proteomes" id="UP000592820"/>
    </source>
</evidence>
<dbReference type="PANTHER" id="PTHR13710:SF105">
    <property type="entry name" value="ATP-DEPENDENT DNA HELICASE Q1"/>
    <property type="match status" value="1"/>
</dbReference>
<name>A0A7W8LF53_9BURK</name>
<evidence type="ECO:0000313" key="16">
    <source>
        <dbReference type="EMBL" id="MBB5405860.1"/>
    </source>
</evidence>
<keyword evidence="7" id="KW-0238">DNA-binding</keyword>
<evidence type="ECO:0000256" key="2">
    <source>
        <dbReference type="ARBA" id="ARBA00022723"/>
    </source>
</evidence>
<evidence type="ECO:0000256" key="11">
    <source>
        <dbReference type="ARBA" id="ARBA00044535"/>
    </source>
</evidence>
<dbReference type="Pfam" id="PF00271">
    <property type="entry name" value="Helicase_C"/>
    <property type="match status" value="1"/>
</dbReference>
<evidence type="ECO:0000256" key="12">
    <source>
        <dbReference type="ARBA" id="ARBA00044550"/>
    </source>
</evidence>
<organism evidence="16 17">
    <name type="scientific">Paraburkholderia youngii</name>
    <dbReference type="NCBI Taxonomy" id="2782701"/>
    <lineage>
        <taxon>Bacteria</taxon>
        <taxon>Pseudomonadati</taxon>
        <taxon>Pseudomonadota</taxon>
        <taxon>Betaproteobacteria</taxon>
        <taxon>Burkholderiales</taxon>
        <taxon>Burkholderiaceae</taxon>
        <taxon>Paraburkholderia</taxon>
    </lineage>
</organism>
<dbReference type="SUPFAM" id="SSF52540">
    <property type="entry name" value="P-loop containing nucleoside triphosphate hydrolases"/>
    <property type="match status" value="1"/>
</dbReference>
<dbReference type="InterPro" id="IPR004589">
    <property type="entry name" value="DNA_helicase_ATP-dep_RecQ"/>
</dbReference>
<evidence type="ECO:0000256" key="8">
    <source>
        <dbReference type="ARBA" id="ARBA00023235"/>
    </source>
</evidence>
<dbReference type="GO" id="GO:0005737">
    <property type="term" value="C:cytoplasm"/>
    <property type="evidence" value="ECO:0007669"/>
    <property type="project" value="TreeGrafter"/>
</dbReference>
<dbReference type="PROSITE" id="PS51194">
    <property type="entry name" value="HELICASE_CTER"/>
    <property type="match status" value="1"/>
</dbReference>
<comment type="caution">
    <text evidence="16">The sequence shown here is derived from an EMBL/GenBank/DDBJ whole genome shotgun (WGS) entry which is preliminary data.</text>
</comment>
<gene>
    <name evidence="16" type="ORF">HDG41_007958</name>
</gene>
<dbReference type="EMBL" id="JACHDE010000046">
    <property type="protein sequence ID" value="MBB5405860.1"/>
    <property type="molecule type" value="Genomic_DNA"/>
</dbReference>
<dbReference type="Gene3D" id="3.40.50.300">
    <property type="entry name" value="P-loop containing nucleotide triphosphate hydrolases"/>
    <property type="match status" value="2"/>
</dbReference>
<comment type="similarity">
    <text evidence="1">Belongs to the helicase family. RecQ subfamily.</text>
</comment>
<dbReference type="PANTHER" id="PTHR13710">
    <property type="entry name" value="DNA HELICASE RECQ FAMILY MEMBER"/>
    <property type="match status" value="1"/>
</dbReference>
<dbReference type="GO" id="GO:0006281">
    <property type="term" value="P:DNA repair"/>
    <property type="evidence" value="ECO:0007669"/>
    <property type="project" value="TreeGrafter"/>
</dbReference>
<evidence type="ECO:0000256" key="6">
    <source>
        <dbReference type="ARBA" id="ARBA00022840"/>
    </source>
</evidence>
<dbReference type="CDD" id="cd17920">
    <property type="entry name" value="DEXHc_RecQ"/>
    <property type="match status" value="1"/>
</dbReference>
<evidence type="ECO:0000256" key="1">
    <source>
        <dbReference type="ARBA" id="ARBA00005446"/>
    </source>
</evidence>
<evidence type="ECO:0000256" key="9">
    <source>
        <dbReference type="ARBA" id="ARBA00034617"/>
    </source>
</evidence>
<dbReference type="Pfam" id="PF16124">
    <property type="entry name" value="RecQ_Zn_bind"/>
    <property type="match status" value="1"/>
</dbReference>
<dbReference type="GO" id="GO:0006310">
    <property type="term" value="P:DNA recombination"/>
    <property type="evidence" value="ECO:0007669"/>
    <property type="project" value="InterPro"/>
</dbReference>
<dbReference type="InterPro" id="IPR032284">
    <property type="entry name" value="RecQ_Zn-bd"/>
</dbReference>
<dbReference type="EC" id="5.6.2.4" evidence="10"/>
<dbReference type="SMART" id="SM00490">
    <property type="entry name" value="HELICc"/>
    <property type="match status" value="1"/>
</dbReference>
<dbReference type="SMART" id="SM00487">
    <property type="entry name" value="DEXDc"/>
    <property type="match status" value="1"/>
</dbReference>
<feature type="domain" description="Helicase C-terminal" evidence="15">
    <location>
        <begin position="247"/>
        <end position="406"/>
    </location>
</feature>
<dbReference type="Proteomes" id="UP000592820">
    <property type="component" value="Unassembled WGS sequence"/>
</dbReference>
<dbReference type="GO" id="GO:0046872">
    <property type="term" value="F:metal ion binding"/>
    <property type="evidence" value="ECO:0007669"/>
    <property type="project" value="UniProtKB-KW"/>
</dbReference>
<reference evidence="16 17" key="1">
    <citation type="submission" date="2020-08" db="EMBL/GenBank/DDBJ databases">
        <title>Genomic Encyclopedia of Type Strains, Phase IV (KMG-V): Genome sequencing to study the core and pangenomes of soil and plant-associated prokaryotes.</title>
        <authorList>
            <person name="Whitman W."/>
        </authorList>
    </citation>
    <scope>NUCLEOTIDE SEQUENCE [LARGE SCALE GENOMIC DNA]</scope>
    <source>
        <strain evidence="16 17">JPY162</strain>
    </source>
</reference>
<dbReference type="RefSeq" id="WP_184229018.1">
    <property type="nucleotide sequence ID" value="NZ_JACHDE010000046.1"/>
</dbReference>
<dbReference type="InterPro" id="IPR027417">
    <property type="entry name" value="P-loop_NTPase"/>
</dbReference>
<feature type="domain" description="Helicase ATP-binding" evidence="14">
    <location>
        <begin position="38"/>
        <end position="209"/>
    </location>
</feature>
<evidence type="ECO:0000259" key="14">
    <source>
        <dbReference type="PROSITE" id="PS51192"/>
    </source>
</evidence>
<dbReference type="InterPro" id="IPR001650">
    <property type="entry name" value="Helicase_C-like"/>
</dbReference>
<dbReference type="InterPro" id="IPR036388">
    <property type="entry name" value="WH-like_DNA-bd_sf"/>
</dbReference>
<evidence type="ECO:0000256" key="10">
    <source>
        <dbReference type="ARBA" id="ARBA00034808"/>
    </source>
</evidence>
<dbReference type="InterPro" id="IPR011545">
    <property type="entry name" value="DEAD/DEAH_box_helicase_dom"/>
</dbReference>